<feature type="binding site" evidence="16">
    <location>
        <position position="168"/>
    </location>
    <ligand>
        <name>S-adenosyl-L-methionine</name>
        <dbReference type="ChEBI" id="CHEBI:59789"/>
        <label>2</label>
    </ligand>
</feature>
<evidence type="ECO:0000256" key="15">
    <source>
        <dbReference type="PIRNR" id="PIRNR000167"/>
    </source>
</evidence>
<dbReference type="SUPFAM" id="SSF102114">
    <property type="entry name" value="Radical SAM enzymes"/>
    <property type="match status" value="1"/>
</dbReference>
<dbReference type="EMBL" id="PGGO01000033">
    <property type="protein sequence ID" value="PSH61993.1"/>
    <property type="molecule type" value="Genomic_DNA"/>
</dbReference>
<reference evidence="20" key="1">
    <citation type="submission" date="2017-11" db="EMBL/GenBank/DDBJ databases">
        <authorList>
            <person name="Kuznetsova I."/>
            <person name="Sazanova A."/>
            <person name="Chirak E."/>
            <person name="Safronova V."/>
            <person name="Willems A."/>
        </authorList>
    </citation>
    <scope>NUCLEOTIDE SEQUENCE [LARGE SCALE GENOMIC DNA]</scope>
    <source>
        <strain evidence="20">STM 196</strain>
    </source>
</reference>
<evidence type="ECO:0000256" key="5">
    <source>
        <dbReference type="ARBA" id="ARBA00022485"/>
    </source>
</evidence>
<evidence type="ECO:0000256" key="10">
    <source>
        <dbReference type="ARBA" id="ARBA00023004"/>
    </source>
</evidence>
<keyword evidence="6 15" id="KW-0963">Cytoplasm</keyword>
<evidence type="ECO:0000256" key="3">
    <source>
        <dbReference type="ARBA" id="ARBA00005493"/>
    </source>
</evidence>
<evidence type="ECO:0000313" key="19">
    <source>
        <dbReference type="EMBL" id="PSH61993.1"/>
    </source>
</evidence>
<dbReference type="PANTHER" id="PTHR13932">
    <property type="entry name" value="COPROPORPHYRINIGEN III OXIDASE"/>
    <property type="match status" value="1"/>
</dbReference>
<dbReference type="GO" id="GO:0004109">
    <property type="term" value="F:coproporphyrinogen oxidase activity"/>
    <property type="evidence" value="ECO:0007669"/>
    <property type="project" value="InterPro"/>
</dbReference>
<dbReference type="AlphaFoldDB" id="A0A2P7B6A7"/>
<comment type="catalytic activity">
    <reaction evidence="14 15">
        <text>coproporphyrinogen III + 2 S-adenosyl-L-methionine = protoporphyrinogen IX + 2 5'-deoxyadenosine + 2 L-methionine + 2 CO2</text>
        <dbReference type="Rhea" id="RHEA:15425"/>
        <dbReference type="ChEBI" id="CHEBI:16526"/>
        <dbReference type="ChEBI" id="CHEBI:17319"/>
        <dbReference type="ChEBI" id="CHEBI:57307"/>
        <dbReference type="ChEBI" id="CHEBI:57309"/>
        <dbReference type="ChEBI" id="CHEBI:57844"/>
        <dbReference type="ChEBI" id="CHEBI:59789"/>
        <dbReference type="EC" id="1.3.98.3"/>
    </reaction>
</comment>
<comment type="caution">
    <text evidence="19">The sequence shown here is derived from an EMBL/GenBank/DDBJ whole genome shotgun (WGS) entry which is preliminary data.</text>
</comment>
<keyword evidence="9 15" id="KW-0560">Oxidoreductase</keyword>
<proteinExistence type="inferred from homology"/>
<gene>
    <name evidence="19" type="primary">hemN</name>
    <name evidence="19" type="ORF">CU102_26250</name>
</gene>
<dbReference type="UniPathway" id="UPA00251">
    <property type="reaction ID" value="UER00323"/>
</dbReference>
<evidence type="ECO:0000256" key="7">
    <source>
        <dbReference type="ARBA" id="ARBA00022691"/>
    </source>
</evidence>
<accession>A0A2P7B6A7</accession>
<evidence type="ECO:0000256" key="13">
    <source>
        <dbReference type="ARBA" id="ARBA00024295"/>
    </source>
</evidence>
<feature type="binding site" evidence="16">
    <location>
        <position position="239"/>
    </location>
    <ligand>
        <name>S-adenosyl-L-methionine</name>
        <dbReference type="ChEBI" id="CHEBI:59789"/>
        <label>2</label>
    </ligand>
</feature>
<organism evidence="19 20">
    <name type="scientific">Phyllobacterium brassicacearum</name>
    <dbReference type="NCBI Taxonomy" id="314235"/>
    <lineage>
        <taxon>Bacteria</taxon>
        <taxon>Pseudomonadati</taxon>
        <taxon>Pseudomonadota</taxon>
        <taxon>Alphaproteobacteria</taxon>
        <taxon>Hyphomicrobiales</taxon>
        <taxon>Phyllobacteriaceae</taxon>
        <taxon>Phyllobacterium</taxon>
    </lineage>
</organism>
<evidence type="ECO:0000256" key="9">
    <source>
        <dbReference type="ARBA" id="ARBA00023002"/>
    </source>
</evidence>
<evidence type="ECO:0000256" key="8">
    <source>
        <dbReference type="ARBA" id="ARBA00022723"/>
    </source>
</evidence>
<feature type="binding site" evidence="16">
    <location>
        <position position="108"/>
    </location>
    <ligand>
        <name>S-adenosyl-L-methionine</name>
        <dbReference type="ChEBI" id="CHEBI:59789"/>
        <label>1</label>
    </ligand>
</feature>
<dbReference type="Gene3D" id="3.80.30.20">
    <property type="entry name" value="tm_1862 like domain"/>
    <property type="match status" value="1"/>
</dbReference>
<feature type="binding site" evidence="16">
    <location>
        <position position="205"/>
    </location>
    <ligand>
        <name>S-adenosyl-L-methionine</name>
        <dbReference type="ChEBI" id="CHEBI:59789"/>
        <label>2</label>
    </ligand>
</feature>
<feature type="binding site" evidence="17">
    <location>
        <position position="64"/>
    </location>
    <ligand>
        <name>[4Fe-4S] cluster</name>
        <dbReference type="ChEBI" id="CHEBI:49883"/>
        <note>4Fe-4S-S-AdoMet</note>
    </ligand>
</feature>
<dbReference type="Proteomes" id="UP000241444">
    <property type="component" value="Unassembled WGS sequence"/>
</dbReference>
<dbReference type="GO" id="GO:0051989">
    <property type="term" value="F:coproporphyrinogen dehydrogenase activity"/>
    <property type="evidence" value="ECO:0007669"/>
    <property type="project" value="UniProtKB-EC"/>
</dbReference>
<keyword evidence="10 15" id="KW-0408">Iron</keyword>
<evidence type="ECO:0000313" key="20">
    <source>
        <dbReference type="Proteomes" id="UP000241444"/>
    </source>
</evidence>
<dbReference type="NCBIfam" id="TIGR00538">
    <property type="entry name" value="hemN"/>
    <property type="match status" value="1"/>
</dbReference>
<dbReference type="InterPro" id="IPR004558">
    <property type="entry name" value="Coprogen_oxidase_HemN"/>
</dbReference>
<evidence type="ECO:0000256" key="16">
    <source>
        <dbReference type="PIRSR" id="PIRSR000167-1"/>
    </source>
</evidence>
<dbReference type="PIRSF" id="PIRSF000167">
    <property type="entry name" value="HemN"/>
    <property type="match status" value="1"/>
</dbReference>
<sequence>MNPEILRKYGKARLPRYTSYPTAPRFSPAIGKGTYGDWLENIPINDPVSLYLHIPFCRSMCWYCGCHTTISQQDQPISDYLHFLKSEIDMVAQRAPKPLPIGEIHFGGGTPTIIQPEEFLQLTALLRQWFDVSDQTNIAVEIDPRRLTNDMAAALGAGGVTRASLGVQTFDPVVQKAINRIQTEQQTLQAVRDLRKSGVRRINFDLIYGLPHQTERSCVETTKAAIAMKPDRFSVFGYAHIPSFKKHQRMIDETALADTAGRNAQAEAISETLVSAGYHQVGLDHFALKTDDLVIAQDAGKLRRNFQGYTTDNCETMIGFGASAIGRMVDGYVQNEVAPGRFAQYIRSGDLATVKGYRFTGDDKFRAQVIERLMCDFSADIPSIAATHGFDPAVLLEGNRRLKMLEDDGVVKIDNGCVLVKKDHRFVIRAVAAAFDAYIEESTRTHSQAA</sequence>
<feature type="binding site" evidence="16">
    <location>
        <position position="51"/>
    </location>
    <ligand>
        <name>S-adenosyl-L-methionine</name>
        <dbReference type="ChEBI" id="CHEBI:59789"/>
        <label>1</label>
    </ligand>
</feature>
<comment type="similarity">
    <text evidence="3 15">Belongs to the anaerobic coproporphyrinogen-III oxidase family.</text>
</comment>
<dbReference type="InterPro" id="IPR007197">
    <property type="entry name" value="rSAM"/>
</dbReference>
<feature type="binding site" evidence="16">
    <location>
        <position position="180"/>
    </location>
    <ligand>
        <name>S-adenosyl-L-methionine</name>
        <dbReference type="ChEBI" id="CHEBI:59789"/>
        <label>2</label>
    </ligand>
</feature>
<name>A0A2P7B6A7_9HYPH</name>
<feature type="domain" description="Radical SAM core" evidence="18">
    <location>
        <begin position="42"/>
        <end position="276"/>
    </location>
</feature>
<comment type="cofactor">
    <cofactor evidence="15 17">
        <name>[4Fe-4S] cluster</name>
        <dbReference type="ChEBI" id="CHEBI:49883"/>
    </cofactor>
    <text evidence="15 17">Binds 1 [4Fe-4S] cluster. The cluster is coordinated with 3 cysteines and an exchangeable S-adenosyl-L-methionine.</text>
</comment>
<dbReference type="InterPro" id="IPR006638">
    <property type="entry name" value="Elp3/MiaA/NifB-like_rSAM"/>
</dbReference>
<keyword evidence="8 15" id="KW-0479">Metal-binding</keyword>
<feature type="binding site" evidence="17">
    <location>
        <position position="61"/>
    </location>
    <ligand>
        <name>[4Fe-4S] cluster</name>
        <dbReference type="ChEBI" id="CHEBI:49883"/>
        <note>4Fe-4S-S-AdoMet</note>
    </ligand>
</feature>
<comment type="function">
    <text evidence="13">Involved in the heme biosynthesis. Catalyzes the anaerobic oxidative decarboxylation of propionate groups of rings A and B of coproporphyrinogen III to yield the vinyl groups in protoporphyrinogen IX.</text>
</comment>
<evidence type="ECO:0000256" key="17">
    <source>
        <dbReference type="PIRSR" id="PIRSR000167-2"/>
    </source>
</evidence>
<evidence type="ECO:0000256" key="1">
    <source>
        <dbReference type="ARBA" id="ARBA00004496"/>
    </source>
</evidence>
<dbReference type="OrthoDB" id="9808022at2"/>
<comment type="subunit">
    <text evidence="4">Monomer.</text>
</comment>
<feature type="binding site" evidence="17">
    <location>
        <position position="57"/>
    </location>
    <ligand>
        <name>[4Fe-4S] cluster</name>
        <dbReference type="ChEBI" id="CHEBI:49883"/>
        <note>4Fe-4S-S-AdoMet</note>
    </ligand>
</feature>
<dbReference type="PROSITE" id="PS51918">
    <property type="entry name" value="RADICAL_SAM"/>
    <property type="match status" value="1"/>
</dbReference>
<dbReference type="RefSeq" id="WP_106714023.1">
    <property type="nucleotide sequence ID" value="NZ_PGGO01000033.1"/>
</dbReference>
<evidence type="ECO:0000256" key="12">
    <source>
        <dbReference type="ARBA" id="ARBA00023244"/>
    </source>
</evidence>
<dbReference type="EC" id="1.3.98.3" evidence="15"/>
<evidence type="ECO:0000256" key="4">
    <source>
        <dbReference type="ARBA" id="ARBA00011245"/>
    </source>
</evidence>
<dbReference type="PANTHER" id="PTHR13932:SF6">
    <property type="entry name" value="OXYGEN-INDEPENDENT COPROPORPHYRINOGEN III OXIDASE"/>
    <property type="match status" value="1"/>
</dbReference>
<dbReference type="GO" id="GO:0005737">
    <property type="term" value="C:cytoplasm"/>
    <property type="evidence" value="ECO:0007669"/>
    <property type="project" value="UniProtKB-SubCell"/>
</dbReference>
<feature type="binding site" evidence="16">
    <location>
        <begin position="63"/>
        <end position="65"/>
    </location>
    <ligand>
        <name>S-adenosyl-L-methionine</name>
        <dbReference type="ChEBI" id="CHEBI:59789"/>
        <label>2</label>
    </ligand>
</feature>
<keyword evidence="11 15" id="KW-0411">Iron-sulfur</keyword>
<dbReference type="SFLD" id="SFLDG01065">
    <property type="entry name" value="anaerobic_coproporphyrinogen-I"/>
    <property type="match status" value="1"/>
</dbReference>
<keyword evidence="20" id="KW-1185">Reference proteome</keyword>
<comment type="subcellular location">
    <subcellularLocation>
        <location evidence="1 15">Cytoplasm</location>
    </subcellularLocation>
</comment>
<evidence type="ECO:0000256" key="14">
    <source>
        <dbReference type="ARBA" id="ARBA00048321"/>
    </source>
</evidence>
<feature type="binding site" evidence="16">
    <location>
        <position position="325"/>
    </location>
    <ligand>
        <name>S-adenosyl-L-methionine</name>
        <dbReference type="ChEBI" id="CHEBI:59789"/>
        <label>1</label>
    </ligand>
</feature>
<dbReference type="Pfam" id="PF04055">
    <property type="entry name" value="Radical_SAM"/>
    <property type="match status" value="1"/>
</dbReference>
<comment type="pathway">
    <text evidence="2 15">Porphyrin-containing compound metabolism; protoporphyrin-IX biosynthesis; protoporphyrinogen-IX from coproporphyrinogen-III (AdoMet route): step 1/1.</text>
</comment>
<keyword evidence="7 15" id="KW-0949">S-adenosyl-L-methionine</keyword>
<dbReference type="InterPro" id="IPR034505">
    <property type="entry name" value="Coproporphyrinogen-III_oxidase"/>
</dbReference>
<keyword evidence="5 15" id="KW-0004">4Fe-4S</keyword>
<keyword evidence="12 15" id="KW-0627">Porphyrin biosynthesis</keyword>
<feature type="binding site" evidence="16">
    <location>
        <begin position="109"/>
        <end position="110"/>
    </location>
    <ligand>
        <name>S-adenosyl-L-methionine</name>
        <dbReference type="ChEBI" id="CHEBI:59789"/>
        <label>2</label>
    </ligand>
</feature>
<evidence type="ECO:0000256" key="6">
    <source>
        <dbReference type="ARBA" id="ARBA00022490"/>
    </source>
</evidence>
<dbReference type="GO" id="GO:0051539">
    <property type="term" value="F:4 iron, 4 sulfur cluster binding"/>
    <property type="evidence" value="ECO:0007669"/>
    <property type="project" value="UniProtKB-KW"/>
</dbReference>
<evidence type="ECO:0000259" key="18">
    <source>
        <dbReference type="PROSITE" id="PS51918"/>
    </source>
</evidence>
<dbReference type="InterPro" id="IPR023404">
    <property type="entry name" value="rSAM_horseshoe"/>
</dbReference>
<dbReference type="GO" id="GO:0046872">
    <property type="term" value="F:metal ion binding"/>
    <property type="evidence" value="ECO:0007669"/>
    <property type="project" value="UniProtKB-KW"/>
</dbReference>
<feature type="binding site" evidence="16">
    <location>
        <position position="141"/>
    </location>
    <ligand>
        <name>S-adenosyl-L-methionine</name>
        <dbReference type="ChEBI" id="CHEBI:59789"/>
        <label>1</label>
    </ligand>
</feature>
<protein>
    <recommendedName>
        <fullName evidence="15">Coproporphyrinogen-III oxidase</fullName>
        <ecNumber evidence="15">1.3.98.3</ecNumber>
    </recommendedName>
</protein>
<dbReference type="SMART" id="SM00729">
    <property type="entry name" value="Elp3"/>
    <property type="match status" value="1"/>
</dbReference>
<evidence type="ECO:0000256" key="2">
    <source>
        <dbReference type="ARBA" id="ARBA00004785"/>
    </source>
</evidence>
<evidence type="ECO:0000256" key="11">
    <source>
        <dbReference type="ARBA" id="ARBA00023014"/>
    </source>
</evidence>
<dbReference type="GO" id="GO:0006782">
    <property type="term" value="P:protoporphyrinogen IX biosynthetic process"/>
    <property type="evidence" value="ECO:0007669"/>
    <property type="project" value="UniProtKB-UniPathway"/>
</dbReference>
<dbReference type="InterPro" id="IPR058240">
    <property type="entry name" value="rSAM_sf"/>
</dbReference>
<dbReference type="Gene3D" id="1.10.10.920">
    <property type="match status" value="1"/>
</dbReference>
<dbReference type="SFLD" id="SFLDS00029">
    <property type="entry name" value="Radical_SAM"/>
    <property type="match status" value="1"/>
</dbReference>